<dbReference type="GO" id="GO:0004084">
    <property type="term" value="F:branched-chain-amino-acid transaminase activity"/>
    <property type="evidence" value="ECO:0007669"/>
    <property type="project" value="InterPro"/>
</dbReference>
<dbReference type="InterPro" id="IPR005786">
    <property type="entry name" value="B_amino_transII"/>
</dbReference>
<feature type="compositionally biased region" description="Low complexity" evidence="6">
    <location>
        <begin position="62"/>
        <end position="79"/>
    </location>
</feature>
<dbReference type="Pfam" id="PF01063">
    <property type="entry name" value="Aminotran_4"/>
    <property type="match status" value="1"/>
</dbReference>
<name>A0AAN9TZM7_9PEZI</name>
<dbReference type="Proteomes" id="UP001320245">
    <property type="component" value="Unassembled WGS sequence"/>
</dbReference>
<protein>
    <recommendedName>
        <fullName evidence="7">Clr5 domain-containing protein</fullName>
    </recommendedName>
</protein>
<organism evidence="8 9">
    <name type="scientific">Cytospora paraplurivora</name>
    <dbReference type="NCBI Taxonomy" id="2898453"/>
    <lineage>
        <taxon>Eukaryota</taxon>
        <taxon>Fungi</taxon>
        <taxon>Dikarya</taxon>
        <taxon>Ascomycota</taxon>
        <taxon>Pezizomycotina</taxon>
        <taxon>Sordariomycetes</taxon>
        <taxon>Sordariomycetidae</taxon>
        <taxon>Diaporthales</taxon>
        <taxon>Cytosporaceae</taxon>
        <taxon>Cytospora</taxon>
    </lineage>
</organism>
<comment type="similarity">
    <text evidence="2">Belongs to the class-IV pyridoxal-phosphate-dependent aminotransferase family.</text>
</comment>
<sequence length="1052" mass="115538">MAYSTPSPSDTSSNWSSGGFSSFSDCGVSSTSTSTVSTTIDGDYTDLSHMLTRPTQRHEESVSVTPVPRSVTNVSTPTPGTQVTTRAMNSMNENPKPVQTRRRRYAAEEDWRRHRERISTLYKTKRLKDVMNIMETEHGLYATERMYKARFKDWGLQKNVTAAEVHKLMQKVTQEQQRRHQISPADEHGRVVLDVGEDLDVRRIQKYMKRRPKGLDKLRQDPHRPLEVIKALSVDAGNGRGKVSIATTKLEEQLKNQNINLAMSPLDLSLPWSPGPEVPDDITRLLQIFIDNGFDGAYTYACSPPAAFRASLSPQWQHHGHGHSPSLDSVTSSFEPVSSRDKVMLDFVLKFRAAHVLLDEGFMQQGYQGIDMCLDSLGLCLQQCQDTSSLSTRPATVVVVWALSAALEMMVDFKHMKKLVLHMLYQRLVTFCAAYQPTMAEIVRQLTQLGGREQEAAIKLARQMISRALFADPACYEPAFETYSRTVDVAVSLLSTPDKLEAMQTLAGKPILPGSSALGAWTEMRIALAVCQVAPSFTLRQDGYQVPDPLGLCSPVIPPSWNVQENKMASVFEYISGRIECNKAAGCWQTAQELASQAASVSKVAWGCDGEMPRFFKAEAEALRSPGQVPCSMATLAPALVPIDLPLACIGFSNEGVESLGSKQELGQGVNGHIESHFSKKTGQWSPLQFVTDPFIRIHGLAPALNYGQQAYEGLKAFRTPGDSSIQIFRPDRNAARMQHSAEFVSMPPVPIDTFIDACRAAVALNAEWVPPHETGAAMYVRPQIFGSSAQLGLSPPEEYTFSVYVLPTGVYHGSHPVKALILDDFDRAAPNGTGSAKVGGNYAPVLRWTDKARTEGYDITLHLDSATHTEVDEFSTSGFIGVAVEGDSVTVVVPDSRNVIRSVTSESVQGIAKSFGWKVEERSIKYAELPNFQEVLAAGTAASLVPIRSITRRISASDPKSLAAAVKTHNRLSVDTAKGEETVKYIPDGQEEAGDFCLKLLSQLKGIQAGKIEDEFGWAFKISEEDRRKAVGHEVVTDRDGTSKISVGQTD</sequence>
<accession>A0AAN9TZM7</accession>
<dbReference type="FunFam" id="3.30.470.10:FF:000004">
    <property type="entry name" value="Branched-chain-amino-acid aminotransferase"/>
    <property type="match status" value="1"/>
</dbReference>
<keyword evidence="5" id="KW-0663">Pyridoxal phosphate</keyword>
<dbReference type="PANTHER" id="PTHR42825:SF2">
    <property type="entry name" value="BRANCHED-CHAIN-AMINO-ACID AMINOTRANSFERASE 3, CHLOROPLASTIC-RELATED"/>
    <property type="match status" value="1"/>
</dbReference>
<evidence type="ECO:0000256" key="1">
    <source>
        <dbReference type="ARBA" id="ARBA00001933"/>
    </source>
</evidence>
<dbReference type="GO" id="GO:0009081">
    <property type="term" value="P:branched-chain amino acid metabolic process"/>
    <property type="evidence" value="ECO:0007669"/>
    <property type="project" value="InterPro"/>
</dbReference>
<dbReference type="PANTHER" id="PTHR42825">
    <property type="entry name" value="AMINO ACID AMINOTRANSFERASE"/>
    <property type="match status" value="1"/>
</dbReference>
<dbReference type="Pfam" id="PF14420">
    <property type="entry name" value="Clr5"/>
    <property type="match status" value="1"/>
</dbReference>
<gene>
    <name evidence="8" type="ORF">SLS53_008140</name>
</gene>
<evidence type="ECO:0000259" key="7">
    <source>
        <dbReference type="Pfam" id="PF14420"/>
    </source>
</evidence>
<feature type="region of interest" description="Disordered" evidence="6">
    <location>
        <begin position="53"/>
        <end position="81"/>
    </location>
</feature>
<dbReference type="InterPro" id="IPR033939">
    <property type="entry name" value="BCAT_family"/>
</dbReference>
<feature type="domain" description="Clr5" evidence="7">
    <location>
        <begin position="108"/>
        <end position="158"/>
    </location>
</feature>
<dbReference type="InterPro" id="IPR043131">
    <property type="entry name" value="BCAT-like_N"/>
</dbReference>
<comment type="caution">
    <text evidence="8">The sequence shown here is derived from an EMBL/GenBank/DDBJ whole genome shotgun (WGS) entry which is preliminary data.</text>
</comment>
<evidence type="ECO:0000256" key="5">
    <source>
        <dbReference type="ARBA" id="ARBA00022898"/>
    </source>
</evidence>
<reference evidence="8 9" key="1">
    <citation type="journal article" date="2023" name="PLoS ONE">
        <title>Cytospora paraplurivora sp. nov. isolated from orchards with fruit tree decline syndrome in Ontario, Canada.</title>
        <authorList>
            <person name="Ilyukhin E."/>
            <person name="Nguyen H.D.T."/>
            <person name="Castle A.J."/>
            <person name="Ellouze W."/>
        </authorList>
    </citation>
    <scope>NUCLEOTIDE SEQUENCE [LARGE SCALE GENOMIC DNA]</scope>
    <source>
        <strain evidence="8 9">FDS-564</strain>
    </source>
</reference>
<keyword evidence="3" id="KW-0032">Aminotransferase</keyword>
<keyword evidence="4" id="KW-0808">Transferase</keyword>
<proteinExistence type="inferred from homology"/>
<comment type="cofactor">
    <cofactor evidence="1">
        <name>pyridoxal 5'-phosphate</name>
        <dbReference type="ChEBI" id="CHEBI:597326"/>
    </cofactor>
</comment>
<evidence type="ECO:0000256" key="6">
    <source>
        <dbReference type="SAM" id="MobiDB-lite"/>
    </source>
</evidence>
<keyword evidence="9" id="KW-1185">Reference proteome</keyword>
<dbReference type="InterPro" id="IPR043132">
    <property type="entry name" value="BCAT-like_C"/>
</dbReference>
<feature type="region of interest" description="Disordered" evidence="6">
    <location>
        <begin position="1033"/>
        <end position="1052"/>
    </location>
</feature>
<dbReference type="EMBL" id="JAJSPL020000046">
    <property type="protein sequence ID" value="KAK7733673.1"/>
    <property type="molecule type" value="Genomic_DNA"/>
</dbReference>
<evidence type="ECO:0000313" key="8">
    <source>
        <dbReference type="EMBL" id="KAK7733673.1"/>
    </source>
</evidence>
<dbReference type="CDD" id="cd01557">
    <property type="entry name" value="BCAT_beta_family"/>
    <property type="match status" value="1"/>
</dbReference>
<dbReference type="InterPro" id="IPR001544">
    <property type="entry name" value="Aminotrans_IV"/>
</dbReference>
<dbReference type="SUPFAM" id="SSF56752">
    <property type="entry name" value="D-aminoacid aminotransferase-like PLP-dependent enzymes"/>
    <property type="match status" value="1"/>
</dbReference>
<dbReference type="Gene3D" id="3.30.470.10">
    <property type="match status" value="1"/>
</dbReference>
<dbReference type="Gene3D" id="3.20.10.10">
    <property type="entry name" value="D-amino Acid Aminotransferase, subunit A, domain 2"/>
    <property type="match status" value="1"/>
</dbReference>
<evidence type="ECO:0000313" key="9">
    <source>
        <dbReference type="Proteomes" id="UP001320245"/>
    </source>
</evidence>
<evidence type="ECO:0000256" key="2">
    <source>
        <dbReference type="ARBA" id="ARBA00009320"/>
    </source>
</evidence>
<evidence type="ECO:0000256" key="3">
    <source>
        <dbReference type="ARBA" id="ARBA00022576"/>
    </source>
</evidence>
<dbReference type="InterPro" id="IPR036038">
    <property type="entry name" value="Aminotransferase-like"/>
</dbReference>
<feature type="compositionally biased region" description="Basic and acidic residues" evidence="6">
    <location>
        <begin position="1033"/>
        <end position="1043"/>
    </location>
</feature>
<evidence type="ECO:0000256" key="4">
    <source>
        <dbReference type="ARBA" id="ARBA00022679"/>
    </source>
</evidence>
<dbReference type="AlphaFoldDB" id="A0AAN9TZM7"/>
<dbReference type="InterPro" id="IPR025676">
    <property type="entry name" value="Clr5_dom"/>
</dbReference>